<dbReference type="SUPFAM" id="SSF55144">
    <property type="entry name" value="LigT-like"/>
    <property type="match status" value="1"/>
</dbReference>
<name>A0A1A9WDE5_9MUSC</name>
<reference evidence="9" key="1">
    <citation type="submission" date="2014-03" db="EMBL/GenBank/DDBJ databases">
        <authorList>
            <person name="Aksoy S."/>
            <person name="Warren W."/>
            <person name="Wilson R.K."/>
        </authorList>
    </citation>
    <scope>NUCLEOTIDE SEQUENCE [LARGE SCALE GENOMIC DNA]</scope>
    <source>
        <strain evidence="9">IAEA</strain>
    </source>
</reference>
<comment type="catalytic activity">
    <reaction evidence="5">
        <text>a 3'-end uridylyl-uridine-RNA = a 3'-end 2',3'-cyclophospho-uridine-RNA + uridine</text>
        <dbReference type="Rhea" id="RHEA:46052"/>
        <dbReference type="Rhea" id="RHEA-COMP:17384"/>
        <dbReference type="Rhea" id="RHEA-COMP:17385"/>
        <dbReference type="ChEBI" id="CHEBI:16704"/>
        <dbReference type="ChEBI" id="CHEBI:85643"/>
        <dbReference type="ChEBI" id="CHEBI:85644"/>
    </reaction>
    <physiologicalReaction direction="left-to-right" evidence="5">
        <dbReference type="Rhea" id="RHEA:46053"/>
    </physiologicalReaction>
</comment>
<protein>
    <recommendedName>
        <fullName evidence="6">U6 snRNA phosphodiesterase</fullName>
        <ecNumber evidence="6">3.1.4.-</ecNumber>
    </recommendedName>
</protein>
<sequence>MSLVSYSSSSESENEENVDNTTSCNNSVIKNLKCKYLPQASALLGESKVSIEIIDDPSLHEGRLRSFKHERGNWATYIFVPINADMLEDLQESCLAQIHQLAEFKACAELHISLSKTVILQYHLIDAFVECLKHAVQNCQGFPVVLNQLMVYTNAERSRTFLATKIEDLYTMKMMELLNRVNQVMIDFKLDTFYKEPSFHISFLWCLGDQVNLIESHLPQLINNSKDYLSFQIKIQNIKCKSGCKEFIFKLKN</sequence>
<feature type="active site" description="Proton donor/acceptor" evidence="6">
    <location>
        <position position="200"/>
    </location>
</feature>
<feature type="active site" description="Proton donor/acceptor" evidence="6">
    <location>
        <position position="111"/>
    </location>
</feature>
<feature type="region of interest" description="Disordered" evidence="7">
    <location>
        <begin position="1"/>
        <end position="22"/>
    </location>
</feature>
<keyword evidence="4 6" id="KW-0539">Nucleus</keyword>
<dbReference type="HAMAP" id="MF_03040">
    <property type="entry name" value="USB1"/>
    <property type="match status" value="1"/>
</dbReference>
<dbReference type="PANTHER" id="PTHR13522">
    <property type="entry name" value="U6 SNRNA PHOSPHODIESTERASE 1"/>
    <property type="match status" value="1"/>
</dbReference>
<evidence type="ECO:0000256" key="7">
    <source>
        <dbReference type="SAM" id="MobiDB-lite"/>
    </source>
</evidence>
<dbReference type="GO" id="GO:0005634">
    <property type="term" value="C:nucleus"/>
    <property type="evidence" value="ECO:0007669"/>
    <property type="project" value="UniProtKB-SubCell"/>
</dbReference>
<evidence type="ECO:0000256" key="6">
    <source>
        <dbReference type="HAMAP-Rule" id="MF_03040"/>
    </source>
</evidence>
<evidence type="ECO:0000256" key="5">
    <source>
        <dbReference type="ARBA" id="ARBA00029300"/>
    </source>
</evidence>
<dbReference type="VEuPathDB" id="VectorBase:GBRI015570"/>
<dbReference type="GO" id="GO:1990838">
    <property type="term" value="F:poly(U)-specific exoribonuclease activity, producing 3' uridine cyclic phosphate ends"/>
    <property type="evidence" value="ECO:0007669"/>
    <property type="project" value="UniProtKB-UniRule"/>
</dbReference>
<dbReference type="GO" id="GO:0016829">
    <property type="term" value="F:lyase activity"/>
    <property type="evidence" value="ECO:0007669"/>
    <property type="project" value="UniProtKB-KW"/>
</dbReference>
<dbReference type="PANTHER" id="PTHR13522:SF3">
    <property type="entry name" value="U6 SNRNA PHOSPHODIESTERASE 1"/>
    <property type="match status" value="1"/>
</dbReference>
<dbReference type="AlphaFoldDB" id="A0A1A9WDE5"/>
<evidence type="ECO:0000256" key="1">
    <source>
        <dbReference type="ARBA" id="ARBA00022722"/>
    </source>
</evidence>
<dbReference type="Pfam" id="PF09749">
    <property type="entry name" value="HVSL"/>
    <property type="match status" value="1"/>
</dbReference>
<keyword evidence="9" id="KW-1185">Reference proteome</keyword>
<evidence type="ECO:0000256" key="4">
    <source>
        <dbReference type="ARBA" id="ARBA00023242"/>
    </source>
</evidence>
<evidence type="ECO:0000256" key="2">
    <source>
        <dbReference type="ARBA" id="ARBA00022801"/>
    </source>
</evidence>
<reference evidence="8" key="2">
    <citation type="submission" date="2020-05" db="UniProtKB">
        <authorList>
            <consortium name="EnsemblMetazoa"/>
        </authorList>
    </citation>
    <scope>IDENTIFICATION</scope>
    <source>
        <strain evidence="8">IAEA</strain>
    </source>
</reference>
<dbReference type="EnsemblMetazoa" id="GBRI015570-RA">
    <property type="protein sequence ID" value="GBRI015570-PA"/>
    <property type="gene ID" value="GBRI015570"/>
</dbReference>
<comment type="function">
    <text evidence="6">Phosphodiesterase responsible for the U6 snRNA 3' end processing. Acts as an exoribonuclease (RNase) responsible for trimming the poly(U) tract of the last nucleotides in the pre-U6 snRNA molecule, leading to the formation of mature U6 snRNA.</text>
</comment>
<evidence type="ECO:0000313" key="8">
    <source>
        <dbReference type="EnsemblMetazoa" id="GBRI015570-PA"/>
    </source>
</evidence>
<keyword evidence="1 6" id="KW-0540">Nuclease</keyword>
<dbReference type="Gene3D" id="3.90.1140.10">
    <property type="entry name" value="Cyclic phosphodiesterase"/>
    <property type="match status" value="1"/>
</dbReference>
<evidence type="ECO:0000256" key="3">
    <source>
        <dbReference type="ARBA" id="ARBA00023239"/>
    </source>
</evidence>
<comment type="similarity">
    <text evidence="6">Belongs to the 2H phosphoesterase superfamily. USB1 family.</text>
</comment>
<dbReference type="Proteomes" id="UP000091820">
    <property type="component" value="Unassembled WGS sequence"/>
</dbReference>
<keyword evidence="2 6" id="KW-0378">Hydrolase</keyword>
<dbReference type="STRING" id="37001.A0A1A9WDE5"/>
<dbReference type="GO" id="GO:0034477">
    <property type="term" value="P:U6 snRNA 3'-end processing"/>
    <property type="evidence" value="ECO:0007669"/>
    <property type="project" value="UniProtKB-UniRule"/>
</dbReference>
<dbReference type="InterPro" id="IPR009097">
    <property type="entry name" value="Cyclic_Pdiesterase"/>
</dbReference>
<evidence type="ECO:0000313" key="9">
    <source>
        <dbReference type="Proteomes" id="UP000091820"/>
    </source>
</evidence>
<dbReference type="EC" id="3.1.4.-" evidence="6"/>
<dbReference type="InterPro" id="IPR027521">
    <property type="entry name" value="Usb1"/>
</dbReference>
<proteinExistence type="inferred from homology"/>
<keyword evidence="3" id="KW-0456">Lyase</keyword>
<organism evidence="8 9">
    <name type="scientific">Glossina brevipalpis</name>
    <dbReference type="NCBI Taxonomy" id="37001"/>
    <lineage>
        <taxon>Eukaryota</taxon>
        <taxon>Metazoa</taxon>
        <taxon>Ecdysozoa</taxon>
        <taxon>Arthropoda</taxon>
        <taxon>Hexapoda</taxon>
        <taxon>Insecta</taxon>
        <taxon>Pterygota</taxon>
        <taxon>Neoptera</taxon>
        <taxon>Endopterygota</taxon>
        <taxon>Diptera</taxon>
        <taxon>Brachycera</taxon>
        <taxon>Muscomorpha</taxon>
        <taxon>Hippoboscoidea</taxon>
        <taxon>Glossinidae</taxon>
        <taxon>Glossina</taxon>
    </lineage>
</organism>
<comment type="subcellular location">
    <subcellularLocation>
        <location evidence="6">Nucleus</location>
    </subcellularLocation>
</comment>
<accession>A0A1A9WDE5</accession>